<evidence type="ECO:0000313" key="2">
    <source>
        <dbReference type="EMBL" id="SET95961.1"/>
    </source>
</evidence>
<evidence type="ECO:0000313" key="3">
    <source>
        <dbReference type="Proteomes" id="UP000183760"/>
    </source>
</evidence>
<evidence type="ECO:0000256" key="1">
    <source>
        <dbReference type="SAM" id="MobiDB-lite"/>
    </source>
</evidence>
<feature type="compositionally biased region" description="Basic and acidic residues" evidence="1">
    <location>
        <begin position="387"/>
        <end position="399"/>
    </location>
</feature>
<organism evidence="2 3">
    <name type="scientific">Myxococcus fulvus</name>
    <dbReference type="NCBI Taxonomy" id="33"/>
    <lineage>
        <taxon>Bacteria</taxon>
        <taxon>Pseudomonadati</taxon>
        <taxon>Myxococcota</taxon>
        <taxon>Myxococcia</taxon>
        <taxon>Myxococcales</taxon>
        <taxon>Cystobacterineae</taxon>
        <taxon>Myxococcaceae</taxon>
        <taxon>Myxococcus</taxon>
    </lineage>
</organism>
<gene>
    <name evidence="2" type="ORF">SAMN05443572_10472</name>
</gene>
<dbReference type="EMBL" id="FOIB01000004">
    <property type="protein sequence ID" value="SET95961.1"/>
    <property type="molecule type" value="Genomic_DNA"/>
</dbReference>
<dbReference type="Proteomes" id="UP000183760">
    <property type="component" value="Unassembled WGS sequence"/>
</dbReference>
<sequence length="414" mass="43739">MAERARGQVPGGWLRSVARRVKDWARAVLSEEEADFAAALSQARLTPERACPATSGPPITVPRGPPMPPASIKMVTAPAVGVGPPEHWVRDIQARRAMGPPADWVARVRKVAPHLVEGMTDEVPSPPVSDAHLSARARMMLSGNATDPGPRRPLPPPTMSPSIRTRPSPPRLSRRVESIPTAENPAPMWREGGTSPPPVSASPTRDSAEVAAPGGTGTQGAWAHPFASPPHAPIPSEPAPLPVEGPTTPVPLMLRGAPFPNPVRVESTPVSPSEVCVPPLGELDDDDGLSSSGLPQGISASQASGVQGPGAAPRARSTAELWIPRRSGAEAAPVHAEPVHHEQHVASGPRTTPGRTETWPGESGQEAPRQGAHPFQQEAGQPSASSRDTDDADAAHELRLWEQMRRLEREQRGE</sequence>
<dbReference type="RefSeq" id="WP_074953152.1">
    <property type="nucleotide sequence ID" value="NZ_BJXR01000023.1"/>
</dbReference>
<proteinExistence type="predicted"/>
<name>A0ABY1CEF3_MYXFU</name>
<feature type="compositionally biased region" description="Pro residues" evidence="1">
    <location>
        <begin position="227"/>
        <end position="243"/>
    </location>
</feature>
<comment type="caution">
    <text evidence="2">The sequence shown here is derived from an EMBL/GenBank/DDBJ whole genome shotgun (WGS) entry which is preliminary data.</text>
</comment>
<reference evidence="2 3" key="1">
    <citation type="submission" date="2016-10" db="EMBL/GenBank/DDBJ databases">
        <authorList>
            <person name="Varghese N."/>
            <person name="Submissions S."/>
        </authorList>
    </citation>
    <scope>NUCLEOTIDE SEQUENCE [LARGE SCALE GENOMIC DNA]</scope>
    <source>
        <strain evidence="2 3">DSM 16525</strain>
    </source>
</reference>
<keyword evidence="3" id="KW-1185">Reference proteome</keyword>
<feature type="region of interest" description="Disordered" evidence="1">
    <location>
        <begin position="142"/>
        <end position="399"/>
    </location>
</feature>
<protein>
    <submittedName>
        <fullName evidence="2">Uncharacterized protein</fullName>
    </submittedName>
</protein>
<accession>A0ABY1CEF3</accession>